<sequence length="390" mass="41265">MAPQDDGGLDPAEFDRELAELAERADALRATHAAYPEDAASTLEAALAELRYAEDRLRAAGAALAELTARRPGHDRSGHDDERSLLRTVFTELAVPVLLLDHEGHIRRANTAAAELLGTSAGYLTGKPFVIFVDLRRRAAMRSQLAAVGRSGQTASFDSRLARKGWADDIHVTLSRHRLPAEQHPVTAVVLSTPVATDGDSAPPPLEPEVENQVVVLGARRLDIMARMTRLLLARPGTAADTVLERAAELLADSYADWVLIDMCDEPLRRAVVAGPDGDGSAAQAELLRGLDPADGEVPGGVLDNGHSALEPLIEDEAMLGRTPAGVPVLGMLGAGSLLSVPLRADARVLGALTLVRRSNRASFGLADLGLLEEIGEHVGLAVRNARTGG</sequence>
<dbReference type="InterPro" id="IPR000014">
    <property type="entry name" value="PAS"/>
</dbReference>
<dbReference type="AlphaFoldDB" id="A0A2T0Q9S5"/>
<evidence type="ECO:0000259" key="1">
    <source>
        <dbReference type="PROSITE" id="PS50112"/>
    </source>
</evidence>
<dbReference type="EMBL" id="PVZC01000002">
    <property type="protein sequence ID" value="PRY00562.1"/>
    <property type="molecule type" value="Genomic_DNA"/>
</dbReference>
<dbReference type="SMART" id="SM00091">
    <property type="entry name" value="PAS"/>
    <property type="match status" value="1"/>
</dbReference>
<dbReference type="Proteomes" id="UP000237846">
    <property type="component" value="Unassembled WGS sequence"/>
</dbReference>
<dbReference type="InterPro" id="IPR035965">
    <property type="entry name" value="PAS-like_dom_sf"/>
</dbReference>
<dbReference type="RefSeq" id="WP_106242140.1">
    <property type="nucleotide sequence ID" value="NZ_PVZC01000002.1"/>
</dbReference>
<name>A0A2T0Q9S5_9ACTN</name>
<gene>
    <name evidence="2" type="ORF">CLV72_102193</name>
</gene>
<dbReference type="InterPro" id="IPR013656">
    <property type="entry name" value="PAS_4"/>
</dbReference>
<evidence type="ECO:0000313" key="2">
    <source>
        <dbReference type="EMBL" id="PRY00562.1"/>
    </source>
</evidence>
<dbReference type="NCBIfam" id="TIGR00229">
    <property type="entry name" value="sensory_box"/>
    <property type="match status" value="1"/>
</dbReference>
<comment type="caution">
    <text evidence="2">The sequence shown here is derived from an EMBL/GenBank/DDBJ whole genome shotgun (WGS) entry which is preliminary data.</text>
</comment>
<dbReference type="CDD" id="cd00130">
    <property type="entry name" value="PAS"/>
    <property type="match status" value="1"/>
</dbReference>
<proteinExistence type="predicted"/>
<reference evidence="2 3" key="1">
    <citation type="submission" date="2018-03" db="EMBL/GenBank/DDBJ databases">
        <title>Genomic Encyclopedia of Archaeal and Bacterial Type Strains, Phase II (KMG-II): from individual species to whole genera.</title>
        <authorList>
            <person name="Goeker M."/>
        </authorList>
    </citation>
    <scope>NUCLEOTIDE SEQUENCE [LARGE SCALE GENOMIC DNA]</scope>
    <source>
        <strain evidence="2 3">DSM 45601</strain>
    </source>
</reference>
<protein>
    <submittedName>
        <fullName evidence="2">PAS domain S-box-containing protein</fullName>
    </submittedName>
</protein>
<dbReference type="Pfam" id="PF08448">
    <property type="entry name" value="PAS_4"/>
    <property type="match status" value="1"/>
</dbReference>
<feature type="domain" description="PAS" evidence="1">
    <location>
        <begin position="82"/>
        <end position="130"/>
    </location>
</feature>
<keyword evidence="3" id="KW-1185">Reference proteome</keyword>
<evidence type="ECO:0000313" key="3">
    <source>
        <dbReference type="Proteomes" id="UP000237846"/>
    </source>
</evidence>
<dbReference type="PROSITE" id="PS50112">
    <property type="entry name" value="PAS"/>
    <property type="match status" value="1"/>
</dbReference>
<dbReference type="InterPro" id="IPR003018">
    <property type="entry name" value="GAF"/>
</dbReference>
<dbReference type="Pfam" id="PF13185">
    <property type="entry name" value="GAF_2"/>
    <property type="match status" value="1"/>
</dbReference>
<dbReference type="Gene3D" id="3.30.450.40">
    <property type="match status" value="1"/>
</dbReference>
<organism evidence="2 3">
    <name type="scientific">Allonocardiopsis opalescens</name>
    <dbReference type="NCBI Taxonomy" id="1144618"/>
    <lineage>
        <taxon>Bacteria</taxon>
        <taxon>Bacillati</taxon>
        <taxon>Actinomycetota</taxon>
        <taxon>Actinomycetes</taxon>
        <taxon>Streptosporangiales</taxon>
        <taxon>Allonocardiopsis</taxon>
    </lineage>
</organism>
<dbReference type="Gene3D" id="3.30.450.20">
    <property type="entry name" value="PAS domain"/>
    <property type="match status" value="1"/>
</dbReference>
<accession>A0A2T0Q9S5</accession>
<dbReference type="OrthoDB" id="3493177at2"/>
<dbReference type="SUPFAM" id="SSF55781">
    <property type="entry name" value="GAF domain-like"/>
    <property type="match status" value="1"/>
</dbReference>
<dbReference type="SUPFAM" id="SSF55785">
    <property type="entry name" value="PYP-like sensor domain (PAS domain)"/>
    <property type="match status" value="1"/>
</dbReference>
<dbReference type="InterPro" id="IPR029016">
    <property type="entry name" value="GAF-like_dom_sf"/>
</dbReference>